<reference evidence="2" key="2">
    <citation type="submission" date="2020-03" db="EMBL/GenBank/DDBJ databases">
        <title>The complete mitochondrial genome of Notothenia rossii.</title>
        <authorList>
            <person name="Jo E."/>
        </authorList>
    </citation>
    <scope>NUCLEOTIDE SEQUENCE</scope>
</reference>
<evidence type="ECO:0000313" key="3">
    <source>
        <dbReference type="EMBL" id="QNK05407.1"/>
    </source>
</evidence>
<feature type="signal peptide" evidence="1">
    <location>
        <begin position="1"/>
        <end position="24"/>
    </location>
</feature>
<reference evidence="3" key="1">
    <citation type="submission" date="2019-12" db="EMBL/GenBank/DDBJ databases">
        <title>Characterization of complete mitochondrion genome of Notothenia rossii.</title>
        <authorList>
            <person name="Tabassum N."/>
            <person name="Kim H.-W."/>
        </authorList>
    </citation>
    <scope>NUCLEOTIDE SEQUENCE</scope>
</reference>
<dbReference type="GeneID" id="59143362"/>
<name>A0A6M4AFP8_9TELE</name>
<keyword evidence="1" id="KW-0732">Signal</keyword>
<keyword evidence="2" id="KW-0496">Mitochondrion</keyword>
<dbReference type="RefSeq" id="YP_009926723.1">
    <property type="nucleotide sequence ID" value="NC_050685.1"/>
</dbReference>
<geneLocation type="mitochondrion" evidence="2"/>
<feature type="chain" id="PRO_5036389808" evidence="1">
    <location>
        <begin position="25"/>
        <end position="55"/>
    </location>
</feature>
<organism evidence="2">
    <name type="scientific">Notothenia rossii</name>
    <name type="common">marbled rockcod</name>
    <dbReference type="NCBI Taxonomy" id="101497"/>
    <lineage>
        <taxon>Eukaryota</taxon>
        <taxon>Metazoa</taxon>
        <taxon>Chordata</taxon>
        <taxon>Craniata</taxon>
        <taxon>Vertebrata</taxon>
        <taxon>Euteleostomi</taxon>
        <taxon>Actinopterygii</taxon>
        <taxon>Neopterygii</taxon>
        <taxon>Teleostei</taxon>
        <taxon>Neoteleostei</taxon>
        <taxon>Acanthomorphata</taxon>
        <taxon>Eupercaria</taxon>
        <taxon>Perciformes</taxon>
        <taxon>Notothenioidei</taxon>
        <taxon>Nototheniidae</taxon>
        <taxon>Notothenia</taxon>
    </lineage>
</organism>
<protein>
    <submittedName>
        <fullName evidence="2">ATP synthase F0 subunit 8</fullName>
    </submittedName>
</protein>
<accession>A0A6M4AFP8</accession>
<evidence type="ECO:0000313" key="2">
    <source>
        <dbReference type="EMBL" id="QJQ26896.1"/>
    </source>
</evidence>
<evidence type="ECO:0000256" key="1">
    <source>
        <dbReference type="SAM" id="SignalP"/>
    </source>
</evidence>
<dbReference type="EMBL" id="MT192936">
    <property type="protein sequence ID" value="QJQ26896.1"/>
    <property type="molecule type" value="Genomic_DNA"/>
</dbReference>
<proteinExistence type="predicted"/>
<sequence length="55" mass="6369">MPDNYHATCFLMLALSLSLYFTTGHTKIVAHASSPKPSSWPAKFLTWQKWTWPWS</sequence>
<gene>
    <name evidence="2" type="primary">atp8</name>
    <name evidence="3" type="synonym">ATP8</name>
</gene>
<dbReference type="EMBL" id="MN893242">
    <property type="protein sequence ID" value="QNK05407.1"/>
    <property type="molecule type" value="Genomic_DNA"/>
</dbReference>
<dbReference type="AlphaFoldDB" id="A0A6M4AFP8"/>